<gene>
    <name evidence="9" type="ORF">E2980_15910</name>
</gene>
<dbReference type="InterPro" id="IPR007627">
    <property type="entry name" value="RNA_pol_sigma70_r2"/>
</dbReference>
<dbReference type="PROSITE" id="PS01063">
    <property type="entry name" value="SIGMA70_ECF"/>
    <property type="match status" value="1"/>
</dbReference>
<dbReference type="InterPro" id="IPR013249">
    <property type="entry name" value="RNA_pol_sigma70_r4_t2"/>
</dbReference>
<dbReference type="InterPro" id="IPR000838">
    <property type="entry name" value="RNA_pol_sigma70_ECF_CS"/>
</dbReference>
<dbReference type="PANTHER" id="PTHR43133">
    <property type="entry name" value="RNA POLYMERASE ECF-TYPE SIGMA FACTO"/>
    <property type="match status" value="1"/>
</dbReference>
<keyword evidence="4 6" id="KW-0238">DNA-binding</keyword>
<dbReference type="Gene3D" id="1.10.1740.10">
    <property type="match status" value="1"/>
</dbReference>
<dbReference type="InterPro" id="IPR039425">
    <property type="entry name" value="RNA_pol_sigma-70-like"/>
</dbReference>
<keyword evidence="2 6" id="KW-0805">Transcription regulation</keyword>
<protein>
    <recommendedName>
        <fullName evidence="6">RNA polymerase sigma factor</fullName>
    </recommendedName>
</protein>
<dbReference type="GO" id="GO:0006950">
    <property type="term" value="P:response to stress"/>
    <property type="evidence" value="ECO:0007669"/>
    <property type="project" value="UniProtKB-ARBA"/>
</dbReference>
<dbReference type="InterPro" id="IPR013324">
    <property type="entry name" value="RNA_pol_sigma_r3/r4-like"/>
</dbReference>
<evidence type="ECO:0000259" key="7">
    <source>
        <dbReference type="Pfam" id="PF04542"/>
    </source>
</evidence>
<evidence type="ECO:0000256" key="2">
    <source>
        <dbReference type="ARBA" id="ARBA00023015"/>
    </source>
</evidence>
<dbReference type="Pfam" id="PF04542">
    <property type="entry name" value="Sigma70_r2"/>
    <property type="match status" value="1"/>
</dbReference>
<dbReference type="Proteomes" id="UP000297900">
    <property type="component" value="Unassembled WGS sequence"/>
</dbReference>
<dbReference type="GO" id="GO:0006352">
    <property type="term" value="P:DNA-templated transcription initiation"/>
    <property type="evidence" value="ECO:0007669"/>
    <property type="project" value="InterPro"/>
</dbReference>
<keyword evidence="5 6" id="KW-0804">Transcription</keyword>
<dbReference type="EMBL" id="SOMN01000025">
    <property type="protein sequence ID" value="TFE24532.1"/>
    <property type="molecule type" value="Genomic_DNA"/>
</dbReference>
<dbReference type="Gene3D" id="1.10.10.10">
    <property type="entry name" value="Winged helix-like DNA-binding domain superfamily/Winged helix DNA-binding domain"/>
    <property type="match status" value="1"/>
</dbReference>
<proteinExistence type="inferred from homology"/>
<dbReference type="PANTHER" id="PTHR43133:SF46">
    <property type="entry name" value="RNA POLYMERASE SIGMA-70 FACTOR ECF SUBFAMILY"/>
    <property type="match status" value="1"/>
</dbReference>
<dbReference type="InterPro" id="IPR014284">
    <property type="entry name" value="RNA_pol_sigma-70_dom"/>
</dbReference>
<evidence type="ECO:0000313" key="10">
    <source>
        <dbReference type="Proteomes" id="UP000297900"/>
    </source>
</evidence>
<evidence type="ECO:0000259" key="8">
    <source>
        <dbReference type="Pfam" id="PF08281"/>
    </source>
</evidence>
<dbReference type="AlphaFoldDB" id="A0A4Y8LVH7"/>
<dbReference type="InterPro" id="IPR013325">
    <property type="entry name" value="RNA_pol_sigma_r2"/>
</dbReference>
<organism evidence="9 10">
    <name type="scientific">Cohnella luojiensis</name>
    <dbReference type="NCBI Taxonomy" id="652876"/>
    <lineage>
        <taxon>Bacteria</taxon>
        <taxon>Bacillati</taxon>
        <taxon>Bacillota</taxon>
        <taxon>Bacilli</taxon>
        <taxon>Bacillales</taxon>
        <taxon>Paenibacillaceae</taxon>
        <taxon>Cohnella</taxon>
    </lineage>
</organism>
<evidence type="ECO:0000256" key="3">
    <source>
        <dbReference type="ARBA" id="ARBA00023082"/>
    </source>
</evidence>
<name>A0A4Y8LVH7_9BACL</name>
<accession>A0A4Y8LVH7</accession>
<evidence type="ECO:0000256" key="1">
    <source>
        <dbReference type="ARBA" id="ARBA00010641"/>
    </source>
</evidence>
<dbReference type="OrthoDB" id="9794508at2"/>
<comment type="caution">
    <text evidence="9">The sequence shown here is derived from an EMBL/GenBank/DDBJ whole genome shotgun (WGS) entry which is preliminary data.</text>
</comment>
<dbReference type="SUPFAM" id="SSF88659">
    <property type="entry name" value="Sigma3 and sigma4 domains of RNA polymerase sigma factors"/>
    <property type="match status" value="1"/>
</dbReference>
<dbReference type="CDD" id="cd06171">
    <property type="entry name" value="Sigma70_r4"/>
    <property type="match status" value="1"/>
</dbReference>
<evidence type="ECO:0000256" key="4">
    <source>
        <dbReference type="ARBA" id="ARBA00023125"/>
    </source>
</evidence>
<sequence length="198" mass="23488">MFFLRKMELSSSYGVYLHEVNRLDEEYLMDAMALEDGQLEHLINAHWSDVWNYVYMMTRNRDTSDDLTQETFIRAFRSLSSFRGQSSYRTWLIRIARNLTLNHRRSAFFRKIVLMGDVVASRETASAEAEFMQRQRVNEIWKYIFQLPVKMREVLILEAKYGMSIKEIAELLSLPEGTVKSRLNRARSQMIQRLKGEL</sequence>
<reference evidence="9 10" key="1">
    <citation type="submission" date="2019-03" db="EMBL/GenBank/DDBJ databases">
        <title>Cohnella endophytica sp. nov., a novel endophytic bacterium isolated from bark of Sonneratia apetala.</title>
        <authorList>
            <person name="Tuo L."/>
        </authorList>
    </citation>
    <scope>NUCLEOTIDE SEQUENCE [LARGE SCALE GENOMIC DNA]</scope>
    <source>
        <strain evidence="9 10">CCTCC AB 208254</strain>
    </source>
</reference>
<evidence type="ECO:0000256" key="5">
    <source>
        <dbReference type="ARBA" id="ARBA00023163"/>
    </source>
</evidence>
<feature type="domain" description="RNA polymerase sigma-70 region 2" evidence="7">
    <location>
        <begin position="42"/>
        <end position="106"/>
    </location>
</feature>
<keyword evidence="10" id="KW-1185">Reference proteome</keyword>
<evidence type="ECO:0000313" key="9">
    <source>
        <dbReference type="EMBL" id="TFE24532.1"/>
    </source>
</evidence>
<dbReference type="NCBIfam" id="TIGR02937">
    <property type="entry name" value="sigma70-ECF"/>
    <property type="match status" value="1"/>
</dbReference>
<feature type="domain" description="RNA polymerase sigma factor 70 region 4 type 2" evidence="8">
    <location>
        <begin position="140"/>
        <end position="190"/>
    </location>
</feature>
<dbReference type="Pfam" id="PF08281">
    <property type="entry name" value="Sigma70_r4_2"/>
    <property type="match status" value="1"/>
</dbReference>
<keyword evidence="3 6" id="KW-0731">Sigma factor</keyword>
<dbReference type="InterPro" id="IPR036388">
    <property type="entry name" value="WH-like_DNA-bd_sf"/>
</dbReference>
<dbReference type="GO" id="GO:0003677">
    <property type="term" value="F:DNA binding"/>
    <property type="evidence" value="ECO:0007669"/>
    <property type="project" value="UniProtKB-KW"/>
</dbReference>
<dbReference type="GO" id="GO:0016987">
    <property type="term" value="F:sigma factor activity"/>
    <property type="evidence" value="ECO:0007669"/>
    <property type="project" value="UniProtKB-KW"/>
</dbReference>
<evidence type="ECO:0000256" key="6">
    <source>
        <dbReference type="RuleBase" id="RU000716"/>
    </source>
</evidence>
<dbReference type="SUPFAM" id="SSF88946">
    <property type="entry name" value="Sigma2 domain of RNA polymerase sigma factors"/>
    <property type="match status" value="1"/>
</dbReference>
<comment type="similarity">
    <text evidence="1 6">Belongs to the sigma-70 factor family. ECF subfamily.</text>
</comment>